<protein>
    <submittedName>
        <fullName evidence="1">Uncharacterized protein</fullName>
    </submittedName>
</protein>
<organism evidence="1 2">
    <name type="scientific">Adineta steineri</name>
    <dbReference type="NCBI Taxonomy" id="433720"/>
    <lineage>
        <taxon>Eukaryota</taxon>
        <taxon>Metazoa</taxon>
        <taxon>Spiralia</taxon>
        <taxon>Gnathifera</taxon>
        <taxon>Rotifera</taxon>
        <taxon>Eurotatoria</taxon>
        <taxon>Bdelloidea</taxon>
        <taxon>Adinetida</taxon>
        <taxon>Adinetidae</taxon>
        <taxon>Adineta</taxon>
    </lineage>
</organism>
<sequence>SDIYIRIREKNFKNILQRKIIRIKNLNRNVTIKKLKKSIWKMLNITKEYNSRIYYYGYELFDDVRPLSPDFTLFIDQKNLPTIFHFVLSHIQTKSTINQNTQLILNRKQQSYSIDLNMEDNISHDVDDDNNTDFWKTDYETFFRNFAFVYYIRLFIYVVISNRNSMKISDEIIEDVDYFLSGNCNLNEVLLDLYEYCDEDKCSKLDKAECQIGLIILFEYLNEKIFYFINENKQSTKVEQLYLVYKNFYSY</sequence>
<gene>
    <name evidence="1" type="ORF">OKA104_LOCUS27080</name>
</gene>
<dbReference type="EMBL" id="CAJOAY010002444">
    <property type="protein sequence ID" value="CAF3953083.1"/>
    <property type="molecule type" value="Genomic_DNA"/>
</dbReference>
<reference evidence="1" key="1">
    <citation type="submission" date="2021-02" db="EMBL/GenBank/DDBJ databases">
        <authorList>
            <person name="Nowell W R."/>
        </authorList>
    </citation>
    <scope>NUCLEOTIDE SEQUENCE</scope>
</reference>
<dbReference type="AlphaFoldDB" id="A0A819KZZ3"/>
<accession>A0A819KZZ3</accession>
<feature type="non-terminal residue" evidence="1">
    <location>
        <position position="1"/>
    </location>
</feature>
<comment type="caution">
    <text evidence="1">The sequence shown here is derived from an EMBL/GenBank/DDBJ whole genome shotgun (WGS) entry which is preliminary data.</text>
</comment>
<evidence type="ECO:0000313" key="2">
    <source>
        <dbReference type="Proteomes" id="UP000663881"/>
    </source>
</evidence>
<name>A0A819KZZ3_9BILA</name>
<dbReference type="Proteomes" id="UP000663881">
    <property type="component" value="Unassembled WGS sequence"/>
</dbReference>
<proteinExistence type="predicted"/>
<evidence type="ECO:0000313" key="1">
    <source>
        <dbReference type="EMBL" id="CAF3953083.1"/>
    </source>
</evidence>